<sequence length="596" mass="63419">MNPSDRLRELCGTTIAKLADPGLRDRVHQVRVRLDAPLKIAVAGAVSSGKSTLVNALLGLPVAPVDAGECTRVVTQYEYGPDDGRVEVDCEDGRTFLTRLDPGHRLPAELGVPIDLVRRIRVQLTSEALRAITVVDTPGMNTVTVENERAARRMLFGTDQDDDHAQALIYVLRYVQAFDDSTLAEFRGLTEACGMTCVNTLAVLSQIDRRGDEEDPWPTARRLAVKAYADLRASVFDVVPVIGLLAETAGTGALGPAELDGLAALATLDEADLEFLLLDLDDLADSPDSPLTPEVAARLVRHLHRYGLRTAITHVGEGPEALRQTLLDKSGFGVGARSGTVAGGIAHFARRAGQLKALAAITQLRRITRSPAFGSDLAVLDALANELDETKPIAAGLHGLRLFAAVEAVARGQLVLTDEMSNELFRLARSDDPAEQLAVPAQDVPEAARRATERWRARAMIERGRVGGQRARDVLGVLEDLAAPPRLQTQAPIFLPVPAAPVDADAVRRLLASPLVPAEDRQALGSLLAGADGAAQVGIAGGPPDVAAYAAALSARFRSLSHFLPFTADRRAAESVSDSYAHLAVTSVQKGSPHVG</sequence>
<dbReference type="InterPro" id="IPR045063">
    <property type="entry name" value="Dynamin_N"/>
</dbReference>
<keyword evidence="5" id="KW-0472">Membrane</keyword>
<dbReference type="GO" id="GO:0016020">
    <property type="term" value="C:membrane"/>
    <property type="evidence" value="ECO:0007669"/>
    <property type="project" value="UniProtKB-SubCell"/>
</dbReference>
<keyword evidence="2" id="KW-0547">Nucleotide-binding</keyword>
<dbReference type="PANTHER" id="PTHR10465:SF0">
    <property type="entry name" value="SARCALUMENIN"/>
    <property type="match status" value="1"/>
</dbReference>
<evidence type="ECO:0000313" key="8">
    <source>
        <dbReference type="Proteomes" id="UP000334990"/>
    </source>
</evidence>
<keyword evidence="3" id="KW-0378">Hydrolase</keyword>
<comment type="subcellular location">
    <subcellularLocation>
        <location evidence="1">Membrane</location>
    </subcellularLocation>
</comment>
<feature type="domain" description="Dynamin N-terminal" evidence="6">
    <location>
        <begin position="40"/>
        <end position="183"/>
    </location>
</feature>
<dbReference type="InterPro" id="IPR027417">
    <property type="entry name" value="P-loop_NTPase"/>
</dbReference>
<evidence type="ECO:0000313" key="7">
    <source>
        <dbReference type="EMBL" id="GES02310.1"/>
    </source>
</evidence>
<dbReference type="GO" id="GO:0005525">
    <property type="term" value="F:GTP binding"/>
    <property type="evidence" value="ECO:0007669"/>
    <property type="project" value="UniProtKB-KW"/>
</dbReference>
<dbReference type="Proteomes" id="UP000334990">
    <property type="component" value="Unassembled WGS sequence"/>
</dbReference>
<organism evidence="7 8">
    <name type="scientific">Acrocarpospora corrugata</name>
    <dbReference type="NCBI Taxonomy" id="35763"/>
    <lineage>
        <taxon>Bacteria</taxon>
        <taxon>Bacillati</taxon>
        <taxon>Actinomycetota</taxon>
        <taxon>Actinomycetes</taxon>
        <taxon>Streptosporangiales</taxon>
        <taxon>Streptosporangiaceae</taxon>
        <taxon>Acrocarpospora</taxon>
    </lineage>
</organism>
<dbReference type="InterPro" id="IPR027094">
    <property type="entry name" value="Mitofusin_fam"/>
</dbReference>
<protein>
    <recommendedName>
        <fullName evidence="6">Dynamin N-terminal domain-containing protein</fullName>
    </recommendedName>
</protein>
<dbReference type="Gene3D" id="3.40.50.300">
    <property type="entry name" value="P-loop containing nucleotide triphosphate hydrolases"/>
    <property type="match status" value="1"/>
</dbReference>
<evidence type="ECO:0000256" key="5">
    <source>
        <dbReference type="ARBA" id="ARBA00023136"/>
    </source>
</evidence>
<gene>
    <name evidence="7" type="ORF">Acor_43760</name>
</gene>
<dbReference type="AlphaFoldDB" id="A0A5M3W241"/>
<dbReference type="RefSeq" id="WP_155338542.1">
    <property type="nucleotide sequence ID" value="NZ_BAAABN010000002.1"/>
</dbReference>
<evidence type="ECO:0000256" key="4">
    <source>
        <dbReference type="ARBA" id="ARBA00023134"/>
    </source>
</evidence>
<comment type="caution">
    <text evidence="7">The sequence shown here is derived from an EMBL/GenBank/DDBJ whole genome shotgun (WGS) entry which is preliminary data.</text>
</comment>
<keyword evidence="8" id="KW-1185">Reference proteome</keyword>
<evidence type="ECO:0000256" key="3">
    <source>
        <dbReference type="ARBA" id="ARBA00022801"/>
    </source>
</evidence>
<dbReference type="SUPFAM" id="SSF52540">
    <property type="entry name" value="P-loop containing nucleoside triphosphate hydrolases"/>
    <property type="match status" value="1"/>
</dbReference>
<reference evidence="7 8" key="1">
    <citation type="submission" date="2019-10" db="EMBL/GenBank/DDBJ databases">
        <title>Whole genome shotgun sequence of Acrocarpospora corrugata NBRC 13972.</title>
        <authorList>
            <person name="Ichikawa N."/>
            <person name="Kimura A."/>
            <person name="Kitahashi Y."/>
            <person name="Komaki H."/>
            <person name="Oguchi A."/>
        </authorList>
    </citation>
    <scope>NUCLEOTIDE SEQUENCE [LARGE SCALE GENOMIC DNA]</scope>
    <source>
        <strain evidence="7 8">NBRC 13972</strain>
    </source>
</reference>
<proteinExistence type="predicted"/>
<keyword evidence="4" id="KW-0342">GTP-binding</keyword>
<name>A0A5M3W241_9ACTN</name>
<dbReference type="OrthoDB" id="9802035at2"/>
<dbReference type="PANTHER" id="PTHR10465">
    <property type="entry name" value="TRANSMEMBRANE GTPASE FZO1"/>
    <property type="match status" value="1"/>
</dbReference>
<dbReference type="GO" id="GO:0003924">
    <property type="term" value="F:GTPase activity"/>
    <property type="evidence" value="ECO:0007669"/>
    <property type="project" value="InterPro"/>
</dbReference>
<dbReference type="EMBL" id="BLAD01000057">
    <property type="protein sequence ID" value="GES02310.1"/>
    <property type="molecule type" value="Genomic_DNA"/>
</dbReference>
<evidence type="ECO:0000256" key="2">
    <source>
        <dbReference type="ARBA" id="ARBA00022741"/>
    </source>
</evidence>
<evidence type="ECO:0000256" key="1">
    <source>
        <dbReference type="ARBA" id="ARBA00004370"/>
    </source>
</evidence>
<evidence type="ECO:0000259" key="6">
    <source>
        <dbReference type="Pfam" id="PF00350"/>
    </source>
</evidence>
<accession>A0A5M3W241</accession>
<dbReference type="Pfam" id="PF00350">
    <property type="entry name" value="Dynamin_N"/>
    <property type="match status" value="1"/>
</dbReference>